<name>D5P5G3_9MYCO</name>
<evidence type="ECO:0000313" key="1">
    <source>
        <dbReference type="EMBL" id="EFG78676.1"/>
    </source>
</evidence>
<evidence type="ECO:0000313" key="2">
    <source>
        <dbReference type="Proteomes" id="UP000003653"/>
    </source>
</evidence>
<proteinExistence type="predicted"/>
<dbReference type="AlphaFoldDB" id="D5P5G3"/>
<keyword evidence="2" id="KW-1185">Reference proteome</keyword>
<protein>
    <submittedName>
        <fullName evidence="1">Uncharacterized protein</fullName>
    </submittedName>
</protein>
<organism evidence="1 2">
    <name type="scientific">Mycobacterium parascrofulaceum ATCC BAA-614</name>
    <dbReference type="NCBI Taxonomy" id="525368"/>
    <lineage>
        <taxon>Bacteria</taxon>
        <taxon>Bacillati</taxon>
        <taxon>Actinomycetota</taxon>
        <taxon>Actinomycetes</taxon>
        <taxon>Mycobacteriales</taxon>
        <taxon>Mycobacteriaceae</taxon>
        <taxon>Mycobacterium</taxon>
        <taxon>Mycobacterium simiae complex</taxon>
    </lineage>
</organism>
<accession>D5P5G3</accession>
<dbReference type="HOGENOM" id="CLU_3313067_0_0_11"/>
<dbReference type="EMBL" id="ADNV01000101">
    <property type="protein sequence ID" value="EFG78676.1"/>
    <property type="molecule type" value="Genomic_DNA"/>
</dbReference>
<gene>
    <name evidence="1" type="ORF">HMPREF0591_1407</name>
</gene>
<dbReference type="Proteomes" id="UP000003653">
    <property type="component" value="Unassembled WGS sequence"/>
</dbReference>
<sequence length="39" mass="4036">MPMSLAEKWSDGIISQHVATPGGNRPVIGAALAFERGGI</sequence>
<reference evidence="1 2" key="1">
    <citation type="submission" date="2010-04" db="EMBL/GenBank/DDBJ databases">
        <authorList>
            <person name="Muzny D."/>
            <person name="Qin X."/>
            <person name="Deng J."/>
            <person name="Jiang H."/>
            <person name="Liu Y."/>
            <person name="Qu J."/>
            <person name="Song X.-Z."/>
            <person name="Zhang L."/>
            <person name="Thornton R."/>
            <person name="Coyle M."/>
            <person name="Francisco L."/>
            <person name="Jackson L."/>
            <person name="Javaid M."/>
            <person name="Korchina V."/>
            <person name="Kovar C."/>
            <person name="Mata R."/>
            <person name="Mathew T."/>
            <person name="Ngo R."/>
            <person name="Nguyen L."/>
            <person name="Nguyen N."/>
            <person name="Okwuonu G."/>
            <person name="Ongeri F."/>
            <person name="Pham C."/>
            <person name="Simmons D."/>
            <person name="Wilczek-Boney K."/>
            <person name="Hale W."/>
            <person name="Jakkamsetti A."/>
            <person name="Pham P."/>
            <person name="Ruth R."/>
            <person name="San Lucas F."/>
            <person name="Warren J."/>
            <person name="Zhang J."/>
            <person name="Zhao Z."/>
            <person name="Zhou C."/>
            <person name="Zhu D."/>
            <person name="Lee S."/>
            <person name="Bess C."/>
            <person name="Blankenburg K."/>
            <person name="Forbes L."/>
            <person name="Fu Q."/>
            <person name="Gubbala S."/>
            <person name="Hirani K."/>
            <person name="Jayaseelan J.C."/>
            <person name="Lara F."/>
            <person name="Munidasa M."/>
            <person name="Palculict T."/>
            <person name="Patil S."/>
            <person name="Pu L.-L."/>
            <person name="Saada N."/>
            <person name="Tang L."/>
            <person name="Weissenberger G."/>
            <person name="Zhu Y."/>
            <person name="Hemphill L."/>
            <person name="Shang Y."/>
            <person name="Youmans B."/>
            <person name="Ayvaz T."/>
            <person name="Ross M."/>
            <person name="Santibanez J."/>
            <person name="Aqrawi P."/>
            <person name="Gross S."/>
            <person name="Joshi V."/>
            <person name="Fowler G."/>
            <person name="Nazareth L."/>
            <person name="Reid J."/>
            <person name="Worley K."/>
            <person name="Petrosino J."/>
            <person name="Highlander S."/>
            <person name="Gibbs R."/>
        </authorList>
    </citation>
    <scope>NUCLEOTIDE SEQUENCE [LARGE SCALE GENOMIC DNA]</scope>
    <source>
        <strain evidence="1 2">ATCC BAA-614</strain>
    </source>
</reference>
<comment type="caution">
    <text evidence="1">The sequence shown here is derived from an EMBL/GenBank/DDBJ whole genome shotgun (WGS) entry which is preliminary data.</text>
</comment>